<dbReference type="Proteomes" id="UP000235122">
    <property type="component" value="Unassembled WGS sequence"/>
</dbReference>
<evidence type="ECO:0000313" key="3">
    <source>
        <dbReference type="Proteomes" id="UP000235122"/>
    </source>
</evidence>
<keyword evidence="1" id="KW-1133">Transmembrane helix</keyword>
<dbReference type="EMBL" id="PKKO01000004">
    <property type="protein sequence ID" value="PKY71965.1"/>
    <property type="molecule type" value="Genomic_DNA"/>
</dbReference>
<keyword evidence="1" id="KW-0472">Membrane</keyword>
<gene>
    <name evidence="2" type="ORF">CYJ19_07055</name>
</gene>
<organism evidence="2 3">
    <name type="scientific">Winkia neuii</name>
    <dbReference type="NCBI Taxonomy" id="33007"/>
    <lineage>
        <taxon>Bacteria</taxon>
        <taxon>Bacillati</taxon>
        <taxon>Actinomycetota</taxon>
        <taxon>Actinomycetes</taxon>
        <taxon>Actinomycetales</taxon>
        <taxon>Actinomycetaceae</taxon>
        <taxon>Winkia</taxon>
    </lineage>
</organism>
<name>A0A2I1ILF9_9ACTO</name>
<reference evidence="2 3" key="1">
    <citation type="submission" date="2017-12" db="EMBL/GenBank/DDBJ databases">
        <title>Phylogenetic diversity of female urinary microbiome.</title>
        <authorList>
            <person name="Thomas-White K."/>
            <person name="Wolfe A.J."/>
        </authorList>
    </citation>
    <scope>NUCLEOTIDE SEQUENCE [LARGE SCALE GENOMIC DNA]</scope>
    <source>
        <strain evidence="2 3">UMB0402</strain>
    </source>
</reference>
<feature type="transmembrane region" description="Helical" evidence="1">
    <location>
        <begin position="25"/>
        <end position="52"/>
    </location>
</feature>
<protein>
    <submittedName>
        <fullName evidence="2">Uncharacterized protein</fullName>
    </submittedName>
</protein>
<dbReference type="AlphaFoldDB" id="A0A2I1ILF9"/>
<keyword evidence="1" id="KW-0812">Transmembrane</keyword>
<evidence type="ECO:0000313" key="2">
    <source>
        <dbReference type="EMBL" id="PKY71965.1"/>
    </source>
</evidence>
<comment type="caution">
    <text evidence="2">The sequence shown here is derived from an EMBL/GenBank/DDBJ whole genome shotgun (WGS) entry which is preliminary data.</text>
</comment>
<evidence type="ECO:0000256" key="1">
    <source>
        <dbReference type="SAM" id="Phobius"/>
    </source>
</evidence>
<proteinExistence type="predicted"/>
<sequence>MRALATYNHNRHTSAGHWVTHHWEYLAAGVAIGVGVGLAFSGVGSLVGVAMLSGALISGGVSAGTQKYYNGKVDIVQTLRDAALGAVTTGAATGVGNVVKTAILNRSSTAAEALANMSARPGTEFANDTVWSAVNNTTARAQALKELAVRDSDAAFEYFTTNLAGDTVGNFAAANTGYGIDVARGKADFSVSGLVKANAVPLVGTAASGTMRLGGTGVVATAASRGGAQVRMPAPVTKQMPLGQRIGRAGGEFGLSTTVDTSVNALGWRIQETGGAGPTERGRAADTATDIAKDLGKGGRHVFGH</sequence>
<keyword evidence="3" id="KW-1185">Reference proteome</keyword>
<accession>A0A2I1ILF9</accession>